<dbReference type="OrthoDB" id="2679843at2759"/>
<dbReference type="Proteomes" id="UP000683000">
    <property type="component" value="Unassembled WGS sequence"/>
</dbReference>
<protein>
    <submittedName>
        <fullName evidence="2">Uncharacterized protein</fullName>
    </submittedName>
</protein>
<evidence type="ECO:0000313" key="2">
    <source>
        <dbReference type="EMBL" id="KAG6381943.1"/>
    </source>
</evidence>
<evidence type="ECO:0000256" key="1">
    <source>
        <dbReference type="SAM" id="Phobius"/>
    </source>
</evidence>
<dbReference type="EMBL" id="JAGFBS010000001">
    <property type="protein sequence ID" value="KAG6381943.1"/>
    <property type="molecule type" value="Genomic_DNA"/>
</dbReference>
<evidence type="ECO:0000313" key="3">
    <source>
        <dbReference type="Proteomes" id="UP000683000"/>
    </source>
</evidence>
<keyword evidence="1" id="KW-0472">Membrane</keyword>
<keyword evidence="3" id="KW-1185">Reference proteome</keyword>
<dbReference type="AlphaFoldDB" id="A0A8I2Z301"/>
<organism evidence="2 3">
    <name type="scientific">Boletus reticuloceps</name>
    <dbReference type="NCBI Taxonomy" id="495285"/>
    <lineage>
        <taxon>Eukaryota</taxon>
        <taxon>Fungi</taxon>
        <taxon>Dikarya</taxon>
        <taxon>Basidiomycota</taxon>
        <taxon>Agaricomycotina</taxon>
        <taxon>Agaricomycetes</taxon>
        <taxon>Agaricomycetidae</taxon>
        <taxon>Boletales</taxon>
        <taxon>Boletineae</taxon>
        <taxon>Boletaceae</taxon>
        <taxon>Boletoideae</taxon>
        <taxon>Boletus</taxon>
    </lineage>
</organism>
<proteinExistence type="predicted"/>
<keyword evidence="1" id="KW-1133">Transmembrane helix</keyword>
<comment type="caution">
    <text evidence="2">The sequence shown here is derived from an EMBL/GenBank/DDBJ whole genome shotgun (WGS) entry which is preliminary data.</text>
</comment>
<reference evidence="2" key="1">
    <citation type="submission" date="2021-03" db="EMBL/GenBank/DDBJ databases">
        <title>Evolutionary innovations through gain and loss of genes in the ectomycorrhizal Boletales.</title>
        <authorList>
            <person name="Wu G."/>
            <person name="Miyauchi S."/>
            <person name="Morin E."/>
            <person name="Yang Z.-L."/>
            <person name="Xu J."/>
            <person name="Martin F.M."/>
        </authorList>
    </citation>
    <scope>NUCLEOTIDE SEQUENCE</scope>
    <source>
        <strain evidence="2">BR01</strain>
    </source>
</reference>
<sequence>MCYAFALFVCGFIIPTVALALLKWASLRPKDTVFTSPYTWTLALNISTYASIAAVGSAICLLNLTLYLLSFPLGASGQQEDAYLQLSISPSPAGSVSLGGLSLAVGIALFCAITHYVARGWDAFVHDFLGRHERWYE</sequence>
<feature type="transmembrane region" description="Helical" evidence="1">
    <location>
        <begin position="44"/>
        <end position="69"/>
    </location>
</feature>
<gene>
    <name evidence="2" type="ORF">JVT61DRAFT_567</name>
</gene>
<keyword evidence="1" id="KW-0812">Transmembrane</keyword>
<accession>A0A8I2Z301</accession>
<feature type="transmembrane region" description="Helical" evidence="1">
    <location>
        <begin position="96"/>
        <end position="118"/>
    </location>
</feature>
<name>A0A8I2Z301_9AGAM</name>